<dbReference type="PANTHER" id="PTHR43640:SF1">
    <property type="entry name" value="THIOREDOXIN-DEPENDENT PEROXIREDOXIN"/>
    <property type="match status" value="1"/>
</dbReference>
<dbReference type="InterPro" id="IPR036249">
    <property type="entry name" value="Thioredoxin-like_sf"/>
</dbReference>
<feature type="chain" id="PRO_5045982326" evidence="1">
    <location>
        <begin position="30"/>
        <end position="217"/>
    </location>
</feature>
<dbReference type="Proteomes" id="UP001501175">
    <property type="component" value="Unassembled WGS sequence"/>
</dbReference>
<evidence type="ECO:0000313" key="4">
    <source>
        <dbReference type="Proteomes" id="UP001501175"/>
    </source>
</evidence>
<dbReference type="RefSeq" id="WP_345243255.1">
    <property type="nucleotide sequence ID" value="NZ_BAABHD010000024.1"/>
</dbReference>
<name>A0ABP8MU56_9BACT</name>
<feature type="domain" description="Thioredoxin" evidence="2">
    <location>
        <begin position="39"/>
        <end position="196"/>
    </location>
</feature>
<dbReference type="EMBL" id="BAABHD010000024">
    <property type="protein sequence ID" value="GAA4454495.1"/>
    <property type="molecule type" value="Genomic_DNA"/>
</dbReference>
<keyword evidence="4" id="KW-1185">Reference proteome</keyword>
<dbReference type="InterPro" id="IPR013766">
    <property type="entry name" value="Thioredoxin_domain"/>
</dbReference>
<proteinExistence type="predicted"/>
<evidence type="ECO:0000256" key="1">
    <source>
        <dbReference type="SAM" id="SignalP"/>
    </source>
</evidence>
<evidence type="ECO:0000313" key="3">
    <source>
        <dbReference type="EMBL" id="GAA4454495.1"/>
    </source>
</evidence>
<dbReference type="InterPro" id="IPR047262">
    <property type="entry name" value="PRX-like1"/>
</dbReference>
<dbReference type="CDD" id="cd02969">
    <property type="entry name" value="PRX_like1"/>
    <property type="match status" value="1"/>
</dbReference>
<accession>A0ABP8MU56</accession>
<evidence type="ECO:0000259" key="2">
    <source>
        <dbReference type="PROSITE" id="PS51352"/>
    </source>
</evidence>
<reference evidence="4" key="1">
    <citation type="journal article" date="2019" name="Int. J. Syst. Evol. Microbiol.">
        <title>The Global Catalogue of Microorganisms (GCM) 10K type strain sequencing project: providing services to taxonomists for standard genome sequencing and annotation.</title>
        <authorList>
            <consortium name="The Broad Institute Genomics Platform"/>
            <consortium name="The Broad Institute Genome Sequencing Center for Infectious Disease"/>
            <person name="Wu L."/>
            <person name="Ma J."/>
        </authorList>
    </citation>
    <scope>NUCLEOTIDE SEQUENCE [LARGE SCALE GENOMIC DNA]</scope>
    <source>
        <strain evidence="4">JCM 17927</strain>
    </source>
</reference>
<organism evidence="3 4">
    <name type="scientific">Nibrella saemangeumensis</name>
    <dbReference type="NCBI Taxonomy" id="1084526"/>
    <lineage>
        <taxon>Bacteria</taxon>
        <taxon>Pseudomonadati</taxon>
        <taxon>Bacteroidota</taxon>
        <taxon>Cytophagia</taxon>
        <taxon>Cytophagales</taxon>
        <taxon>Spirosomataceae</taxon>
        <taxon>Nibrella</taxon>
    </lineage>
</organism>
<dbReference type="SUPFAM" id="SSF52833">
    <property type="entry name" value="Thioredoxin-like"/>
    <property type="match status" value="1"/>
</dbReference>
<gene>
    <name evidence="3" type="ORF">GCM10023189_21050</name>
</gene>
<sequence length="217" mass="23688">MKKFKLLALGSLLASAVLLSVALMNTRMADRDYAVAGGYKVGDVVQDFKLKNVDGTTVSLSDNQQAKGYIIVFTCNTCPVAKAYESRIMKLDEQFAAKGYPVVAIQPNDVQRSPGDSFEAMKQRSQSRKYSFPYLYDESQSVTQAFGASNTPHVFVVKREGSQFRVAYIGAIDNNQYDAAAAEKKYVESAVNELLAGKPVTTPSARAIGCGIKWKNA</sequence>
<dbReference type="Gene3D" id="3.40.30.10">
    <property type="entry name" value="Glutaredoxin"/>
    <property type="match status" value="1"/>
</dbReference>
<dbReference type="PANTHER" id="PTHR43640">
    <property type="entry name" value="OS07G0260300 PROTEIN"/>
    <property type="match status" value="1"/>
</dbReference>
<keyword evidence="1" id="KW-0732">Signal</keyword>
<dbReference type="InterPro" id="IPR000866">
    <property type="entry name" value="AhpC/TSA"/>
</dbReference>
<comment type="caution">
    <text evidence="3">The sequence shown here is derived from an EMBL/GenBank/DDBJ whole genome shotgun (WGS) entry which is preliminary data.</text>
</comment>
<feature type="signal peptide" evidence="1">
    <location>
        <begin position="1"/>
        <end position="29"/>
    </location>
</feature>
<protein>
    <submittedName>
        <fullName evidence="3">Thioredoxin family protein</fullName>
    </submittedName>
</protein>
<dbReference type="PROSITE" id="PS51352">
    <property type="entry name" value="THIOREDOXIN_2"/>
    <property type="match status" value="1"/>
</dbReference>
<dbReference type="Pfam" id="PF00578">
    <property type="entry name" value="AhpC-TSA"/>
    <property type="match status" value="1"/>
</dbReference>